<protein>
    <submittedName>
        <fullName evidence="1">Uncharacterized protein</fullName>
    </submittedName>
</protein>
<dbReference type="EMBL" id="OX359470">
    <property type="protein sequence ID" value="CAI3971293.1"/>
    <property type="molecule type" value="Genomic_DNA"/>
</dbReference>
<name>A0A9N6ZGD4_9VIRU</name>
<evidence type="ECO:0000313" key="1">
    <source>
        <dbReference type="EMBL" id="CAI3971293.1"/>
    </source>
</evidence>
<proteinExistence type="predicted"/>
<accession>A0A9N6ZGD4</accession>
<sequence length="79" mass="9248">MIVIEISKVSLPDTYTKRFTSVKDAVEFMKERQCRTCLYGEETEDWKTPDLSNCNHLLPFFSTSCGLEFEVNFIDIKEE</sequence>
<organism evidence="1">
    <name type="scientific">Ochrobactrum phage ORM_20</name>
    <dbReference type="NCBI Taxonomy" id="2985243"/>
    <lineage>
        <taxon>Viruses</taxon>
    </lineage>
</organism>
<gene>
    <name evidence="1" type="ORF">ORM20_00244</name>
</gene>
<reference evidence="1" key="1">
    <citation type="submission" date="2022-10" db="EMBL/GenBank/DDBJ databases">
        <authorList>
            <person name="Meaden S."/>
        </authorList>
    </citation>
    <scope>NUCLEOTIDE SEQUENCE</scope>
</reference>